<keyword evidence="1" id="KW-0175">Coiled coil</keyword>
<gene>
    <name evidence="3" type="ORF">JQN84_13580</name>
</gene>
<reference evidence="3 4" key="1">
    <citation type="submission" date="2021-02" db="EMBL/GenBank/DDBJ databases">
        <authorList>
            <person name="Lee D.-H."/>
        </authorList>
    </citation>
    <scope>NUCLEOTIDE SEQUENCE [LARGE SCALE GENOMIC DNA]</scope>
    <source>
        <strain evidence="3 4">MMS20-R2-29</strain>
    </source>
</reference>
<dbReference type="EMBL" id="JAFEUO010000003">
    <property type="protein sequence ID" value="MBM7083549.1"/>
    <property type="molecule type" value="Genomic_DNA"/>
</dbReference>
<evidence type="ECO:0000256" key="2">
    <source>
        <dbReference type="SAM" id="MobiDB-lite"/>
    </source>
</evidence>
<protein>
    <submittedName>
        <fullName evidence="3">Uncharacterized protein</fullName>
    </submittedName>
</protein>
<evidence type="ECO:0000256" key="1">
    <source>
        <dbReference type="SAM" id="Coils"/>
    </source>
</evidence>
<proteinExistence type="predicted"/>
<comment type="caution">
    <text evidence="3">The sequence shown here is derived from an EMBL/GenBank/DDBJ whole genome shotgun (WGS) entry which is preliminary data.</text>
</comment>
<evidence type="ECO:0000313" key="4">
    <source>
        <dbReference type="Proteomes" id="UP000809587"/>
    </source>
</evidence>
<keyword evidence="4" id="KW-1185">Reference proteome</keyword>
<feature type="coiled-coil region" evidence="1">
    <location>
        <begin position="55"/>
        <end position="89"/>
    </location>
</feature>
<sequence>MNEQNLRAATERLAKRRQDSQQDQRELHGALHDPKGAELIRQAYELRAQAMSLGRMDLVAEADKTIENLQRAEEQGRDAALNLAAADEEARQAIEFANEVLDRSGRAGDNLGDDRER</sequence>
<name>A0ABS2JDL9_9ACTN</name>
<feature type="region of interest" description="Disordered" evidence="2">
    <location>
        <begin position="1"/>
        <end position="34"/>
    </location>
</feature>
<evidence type="ECO:0000313" key="3">
    <source>
        <dbReference type="EMBL" id="MBM7083549.1"/>
    </source>
</evidence>
<organism evidence="3 4">
    <name type="scientific">Micromonospora humidisoli</name>
    <dbReference type="NCBI Taxonomy" id="2807622"/>
    <lineage>
        <taxon>Bacteria</taxon>
        <taxon>Bacillati</taxon>
        <taxon>Actinomycetota</taxon>
        <taxon>Actinomycetes</taxon>
        <taxon>Micromonosporales</taxon>
        <taxon>Micromonosporaceae</taxon>
        <taxon>Micromonospora</taxon>
    </lineage>
</organism>
<feature type="compositionally biased region" description="Basic and acidic residues" evidence="2">
    <location>
        <begin position="9"/>
        <end position="34"/>
    </location>
</feature>
<accession>A0ABS2JDL9</accession>
<dbReference type="Proteomes" id="UP000809587">
    <property type="component" value="Unassembled WGS sequence"/>
</dbReference>
<dbReference type="RefSeq" id="WP_204958699.1">
    <property type="nucleotide sequence ID" value="NZ_JAFEUO010000003.1"/>
</dbReference>